<sequence>MDTLTTQQSIPPDPDLLDDEDADLDDGDVIDPGFSEAEPGIGNDVDPPDPETLPGSLGVIDEDDDAVLDRPL</sequence>
<comment type="caution">
    <text evidence="2">The sequence shown here is derived from an EMBL/GenBank/DDBJ whole genome shotgun (WGS) entry which is preliminary data.</text>
</comment>
<evidence type="ECO:0000313" key="3">
    <source>
        <dbReference type="Proteomes" id="UP000028643"/>
    </source>
</evidence>
<gene>
    <name evidence="2" type="ORF">IV02_06210</name>
</gene>
<evidence type="ECO:0000256" key="1">
    <source>
        <dbReference type="SAM" id="MobiDB-lite"/>
    </source>
</evidence>
<dbReference type="AlphaFoldDB" id="A0A085VCS9"/>
<protein>
    <submittedName>
        <fullName evidence="2">Uncharacterized protein</fullName>
    </submittedName>
</protein>
<name>A0A085VCS9_PSESX</name>
<feature type="region of interest" description="Disordered" evidence="1">
    <location>
        <begin position="1"/>
        <end position="72"/>
    </location>
</feature>
<dbReference type="Proteomes" id="UP000028643">
    <property type="component" value="Unassembled WGS sequence"/>
</dbReference>
<dbReference type="RefSeq" id="WP_020291534.1">
    <property type="nucleotide sequence ID" value="NZ_JPQT01000085.1"/>
</dbReference>
<evidence type="ECO:0000313" key="2">
    <source>
        <dbReference type="EMBL" id="KFE53242.1"/>
    </source>
</evidence>
<proteinExistence type="predicted"/>
<dbReference type="PATRIC" id="fig|317.174.peg.1264"/>
<organism evidence="2 3">
    <name type="scientific">Pseudomonas syringae</name>
    <dbReference type="NCBI Taxonomy" id="317"/>
    <lineage>
        <taxon>Bacteria</taxon>
        <taxon>Pseudomonadati</taxon>
        <taxon>Pseudomonadota</taxon>
        <taxon>Gammaproteobacteria</taxon>
        <taxon>Pseudomonadales</taxon>
        <taxon>Pseudomonadaceae</taxon>
        <taxon>Pseudomonas</taxon>
    </lineage>
</organism>
<reference evidence="2 3" key="1">
    <citation type="submission" date="2014-07" db="EMBL/GenBank/DDBJ databases">
        <title>Draft Genome Sequences of Environmental Pseudomonas syringae strains.</title>
        <authorList>
            <person name="Baltrus D.A."/>
            <person name="Berge O."/>
            <person name="Morris C."/>
        </authorList>
    </citation>
    <scope>NUCLEOTIDE SEQUENCE [LARGE SCALE GENOMIC DNA]</scope>
    <source>
        <strain evidence="2 3">CEB003</strain>
    </source>
</reference>
<feature type="compositionally biased region" description="Polar residues" evidence="1">
    <location>
        <begin position="1"/>
        <end position="10"/>
    </location>
</feature>
<dbReference type="EMBL" id="JPQT01000085">
    <property type="protein sequence ID" value="KFE53242.1"/>
    <property type="molecule type" value="Genomic_DNA"/>
</dbReference>
<accession>A0A085VCS9</accession>
<feature type="compositionally biased region" description="Acidic residues" evidence="1">
    <location>
        <begin position="15"/>
        <end position="29"/>
    </location>
</feature>